<evidence type="ECO:0000259" key="7">
    <source>
        <dbReference type="Pfam" id="PF01048"/>
    </source>
</evidence>
<dbReference type="NCBIfam" id="TIGR01697">
    <property type="entry name" value="PNPH-PUNA-XAPA"/>
    <property type="match status" value="1"/>
</dbReference>
<comment type="function">
    <text evidence="6">The purine nucleoside phosphorylases catalyze the phosphorolytic breakdown of the N-glycosidic bond in the beta-(deoxy)ribonucleoside molecules, with the formation of the corresponding free purine bases and pentose-1-phosphate.</text>
</comment>
<dbReference type="RefSeq" id="WP_146785262.1">
    <property type="nucleotide sequence ID" value="NZ_CP042434.1"/>
</dbReference>
<dbReference type="Gene3D" id="3.40.50.1580">
    <property type="entry name" value="Nucleoside phosphorylase domain"/>
    <property type="match status" value="1"/>
</dbReference>
<dbReference type="GO" id="GO:0009116">
    <property type="term" value="P:nucleoside metabolic process"/>
    <property type="evidence" value="ECO:0007669"/>
    <property type="project" value="InterPro"/>
</dbReference>
<comment type="similarity">
    <text evidence="2 6">Belongs to the PNP/MTAP phosphorylase family.</text>
</comment>
<evidence type="ECO:0000256" key="4">
    <source>
        <dbReference type="ARBA" id="ARBA00022676"/>
    </source>
</evidence>
<dbReference type="GO" id="GO:0004731">
    <property type="term" value="F:purine-nucleoside phosphorylase activity"/>
    <property type="evidence" value="ECO:0007669"/>
    <property type="project" value="UniProtKB-EC"/>
</dbReference>
<dbReference type="KEGG" id="agi:FSB73_17775"/>
<dbReference type="GO" id="GO:0005737">
    <property type="term" value="C:cytoplasm"/>
    <property type="evidence" value="ECO:0007669"/>
    <property type="project" value="TreeGrafter"/>
</dbReference>
<evidence type="ECO:0000256" key="2">
    <source>
        <dbReference type="ARBA" id="ARBA00006751"/>
    </source>
</evidence>
<dbReference type="NCBIfam" id="NF006054">
    <property type="entry name" value="PRK08202.1"/>
    <property type="match status" value="1"/>
</dbReference>
<proteinExistence type="inferred from homology"/>
<dbReference type="InterPro" id="IPR035994">
    <property type="entry name" value="Nucleoside_phosphorylase_sf"/>
</dbReference>
<dbReference type="OrthoDB" id="1523230at2"/>
<evidence type="ECO:0000256" key="3">
    <source>
        <dbReference type="ARBA" id="ARBA00022553"/>
    </source>
</evidence>
<dbReference type="EMBL" id="CP042434">
    <property type="protein sequence ID" value="QEC73245.1"/>
    <property type="molecule type" value="Genomic_DNA"/>
</dbReference>
<name>A0A5B8VRM5_9BACT</name>
<evidence type="ECO:0000313" key="9">
    <source>
        <dbReference type="Proteomes" id="UP000321291"/>
    </source>
</evidence>
<dbReference type="InterPro" id="IPR000845">
    <property type="entry name" value="Nucleoside_phosphorylase_d"/>
</dbReference>
<dbReference type="SUPFAM" id="SSF53167">
    <property type="entry name" value="Purine and uridine phosphorylases"/>
    <property type="match status" value="1"/>
</dbReference>
<dbReference type="PANTHER" id="PTHR11904:SF9">
    <property type="entry name" value="PURINE NUCLEOSIDE PHOSPHORYLASE-RELATED"/>
    <property type="match status" value="1"/>
</dbReference>
<keyword evidence="9" id="KW-1185">Reference proteome</keyword>
<dbReference type="EC" id="2.4.2.1" evidence="6"/>
<gene>
    <name evidence="8" type="ORF">FSB73_17775</name>
</gene>
<dbReference type="FunFam" id="3.40.50.1580:FF:000010">
    <property type="entry name" value="Purine nucleoside phosphorylase"/>
    <property type="match status" value="1"/>
</dbReference>
<evidence type="ECO:0000256" key="6">
    <source>
        <dbReference type="PIRNR" id="PIRNR000477"/>
    </source>
</evidence>
<dbReference type="PIRSF" id="PIRSF000477">
    <property type="entry name" value="PurNPase"/>
    <property type="match status" value="1"/>
</dbReference>
<reference evidence="8 9" key="1">
    <citation type="journal article" date="2017" name="Int. J. Syst. Evol. Microbiol.">
        <title>Arachidicoccus ginsenosidivorans sp. nov., with ginsenoside-converting activity isolated from ginseng cultivating soil.</title>
        <authorList>
            <person name="Siddiqi M.Z."/>
            <person name="Aslam Z."/>
            <person name="Im W.T."/>
        </authorList>
    </citation>
    <scope>NUCLEOTIDE SEQUENCE [LARGE SCALE GENOMIC DNA]</scope>
    <source>
        <strain evidence="8 9">Gsoil 809</strain>
    </source>
</reference>
<dbReference type="AlphaFoldDB" id="A0A5B8VRM5"/>
<dbReference type="InterPro" id="IPR011268">
    <property type="entry name" value="Purine_phosphorylase"/>
</dbReference>
<protein>
    <recommendedName>
        <fullName evidence="6">Purine nucleoside phosphorylase</fullName>
        <ecNumber evidence="6">2.4.2.1</ecNumber>
    </recommendedName>
    <alternativeName>
        <fullName evidence="6">Inosine-guanosine phosphorylase</fullName>
    </alternativeName>
</protein>
<dbReference type="NCBIfam" id="TIGR01700">
    <property type="entry name" value="PNPH"/>
    <property type="match status" value="1"/>
</dbReference>
<dbReference type="InterPro" id="IPR011270">
    <property type="entry name" value="Pur_Nuc_Pase_Ino/Guo-sp"/>
</dbReference>
<feature type="domain" description="Nucleoside phosphorylase" evidence="7">
    <location>
        <begin position="25"/>
        <end position="269"/>
    </location>
</feature>
<dbReference type="Proteomes" id="UP000321291">
    <property type="component" value="Chromosome"/>
</dbReference>
<dbReference type="CDD" id="cd09009">
    <property type="entry name" value="PNP-EcPNPII_like"/>
    <property type="match status" value="1"/>
</dbReference>
<dbReference type="PANTHER" id="PTHR11904">
    <property type="entry name" value="METHYLTHIOADENOSINE/PURINE NUCLEOSIDE PHOSPHORYLASE"/>
    <property type="match status" value="1"/>
</dbReference>
<dbReference type="Pfam" id="PF01048">
    <property type="entry name" value="PNP_UDP_1"/>
    <property type="match status" value="1"/>
</dbReference>
<sequence>MASLKERIQDTVRFIQSKCDKKPLIGIVLGSGLGNLATEITVEQSLSYEDIPHFPVSTVKGHSGKLIFGLLNGVPVLAMSGRFHYYEGYSPQEVSYPIRVMQGLGIKTLLLSNAAGAVNPDYKVGDLVLISDHISFFTQNPLLGPNEEDLGPRFPDMSEPYSKDIIAIAKRIAIDYDFAVHEGVYTGVTGPTFETRAEYKLIKAVGGDVVGMSTVQEVIVAVHGGMKVFCVSVVTDLGIRAEDNIITHEEVLEAAQAAEPKLTTLFKELASELQRNIKLT</sequence>
<organism evidence="8 9">
    <name type="scientific">Arachidicoccus ginsenosidivorans</name>
    <dbReference type="NCBI Taxonomy" id="496057"/>
    <lineage>
        <taxon>Bacteria</taxon>
        <taxon>Pseudomonadati</taxon>
        <taxon>Bacteroidota</taxon>
        <taxon>Chitinophagia</taxon>
        <taxon>Chitinophagales</taxon>
        <taxon>Chitinophagaceae</taxon>
        <taxon>Arachidicoccus</taxon>
    </lineage>
</organism>
<accession>A0A5B8VRM5</accession>
<keyword evidence="4 6" id="KW-0328">Glycosyltransferase</keyword>
<evidence type="ECO:0000256" key="5">
    <source>
        <dbReference type="ARBA" id="ARBA00022679"/>
    </source>
</evidence>
<keyword evidence="5 6" id="KW-0808">Transferase</keyword>
<evidence type="ECO:0000256" key="1">
    <source>
        <dbReference type="ARBA" id="ARBA00005058"/>
    </source>
</evidence>
<keyword evidence="3" id="KW-0597">Phosphoprotein</keyword>
<dbReference type="UniPathway" id="UPA00606"/>
<comment type="pathway">
    <text evidence="1 6">Purine metabolism; purine nucleoside salvage.</text>
</comment>
<evidence type="ECO:0000313" key="8">
    <source>
        <dbReference type="EMBL" id="QEC73245.1"/>
    </source>
</evidence>